<name>A0A388JUM9_CHABU</name>
<reference evidence="4 5" key="1">
    <citation type="journal article" date="2018" name="Cell">
        <title>The Chara Genome: Secondary Complexity and Implications for Plant Terrestrialization.</title>
        <authorList>
            <person name="Nishiyama T."/>
            <person name="Sakayama H."/>
            <person name="Vries J.D."/>
            <person name="Buschmann H."/>
            <person name="Saint-Marcoux D."/>
            <person name="Ullrich K.K."/>
            <person name="Haas F.B."/>
            <person name="Vanderstraeten L."/>
            <person name="Becker D."/>
            <person name="Lang D."/>
            <person name="Vosolsobe S."/>
            <person name="Rombauts S."/>
            <person name="Wilhelmsson P.K.I."/>
            <person name="Janitza P."/>
            <person name="Kern R."/>
            <person name="Heyl A."/>
            <person name="Rumpler F."/>
            <person name="Villalobos L.I.A.C."/>
            <person name="Clay J.M."/>
            <person name="Skokan R."/>
            <person name="Toyoda A."/>
            <person name="Suzuki Y."/>
            <person name="Kagoshima H."/>
            <person name="Schijlen E."/>
            <person name="Tajeshwar N."/>
            <person name="Catarino B."/>
            <person name="Hetherington A.J."/>
            <person name="Saltykova A."/>
            <person name="Bonnot C."/>
            <person name="Breuninger H."/>
            <person name="Symeonidi A."/>
            <person name="Radhakrishnan G.V."/>
            <person name="Van Nieuwerburgh F."/>
            <person name="Deforce D."/>
            <person name="Chang C."/>
            <person name="Karol K.G."/>
            <person name="Hedrich R."/>
            <person name="Ulvskov P."/>
            <person name="Glockner G."/>
            <person name="Delwiche C.F."/>
            <person name="Petrasek J."/>
            <person name="Van de Peer Y."/>
            <person name="Friml J."/>
            <person name="Beilby M."/>
            <person name="Dolan L."/>
            <person name="Kohara Y."/>
            <person name="Sugano S."/>
            <person name="Fujiyama A."/>
            <person name="Delaux P.-M."/>
            <person name="Quint M."/>
            <person name="TheiBen G."/>
            <person name="Hagemann M."/>
            <person name="Harholt J."/>
            <person name="Dunand C."/>
            <person name="Zachgo S."/>
            <person name="Langdale J."/>
            <person name="Maumus F."/>
            <person name="Straeten D.V.D."/>
            <person name="Gould S.B."/>
            <person name="Rensing S.A."/>
        </authorList>
    </citation>
    <scope>NUCLEOTIDE SEQUENCE [LARGE SCALE GENOMIC DNA]</scope>
    <source>
        <strain evidence="4 5">S276</strain>
    </source>
</reference>
<dbReference type="AlphaFoldDB" id="A0A388JUM9"/>
<dbReference type="PROSITE" id="PS50158">
    <property type="entry name" value="ZF_CCHC"/>
    <property type="match status" value="1"/>
</dbReference>
<evidence type="ECO:0000313" key="5">
    <source>
        <dbReference type="Proteomes" id="UP000265515"/>
    </source>
</evidence>
<sequence length="316" mass="35790">MMPNHQPAVLGAQSPYLNPGQPFNVGFGGSIPGPGGSIPGPGGSIPGPGGSIPGTITCHICGKTGHYARNCWQAQERSTQTSDNDSEMREYFKRAIQREKEENERRMREEADRRRYEEEQRRESEKLREAEAREARLKQTITRLLTQQKKAALPMMETGVRKRSPRSKARMLREIRSYINKSDDDSDEVKEEASKLIDAIENRKREGKRRKDSPDPELSMKKKNIHVATIEEPQEELSIPKKNLAVGCSNEGMLEYALEVHRRLSAKKVAELWKLCGKEGLQCARKDEMVCELVRCKTRLAYEGFMEQATSNMGGK</sequence>
<evidence type="ECO:0000313" key="4">
    <source>
        <dbReference type="EMBL" id="GBG61516.1"/>
    </source>
</evidence>
<keyword evidence="5" id="KW-1185">Reference proteome</keyword>
<dbReference type="InterPro" id="IPR001878">
    <property type="entry name" value="Znf_CCHC"/>
</dbReference>
<protein>
    <recommendedName>
        <fullName evidence="3">CCHC-type domain-containing protein</fullName>
    </recommendedName>
</protein>
<evidence type="ECO:0000256" key="1">
    <source>
        <dbReference type="PROSITE-ProRule" id="PRU00047"/>
    </source>
</evidence>
<proteinExistence type="predicted"/>
<evidence type="ECO:0000259" key="3">
    <source>
        <dbReference type="PROSITE" id="PS50158"/>
    </source>
</evidence>
<dbReference type="Pfam" id="PF00098">
    <property type="entry name" value="zf-CCHC"/>
    <property type="match status" value="1"/>
</dbReference>
<dbReference type="Gramene" id="GBG61516">
    <property type="protein sequence ID" value="GBG61516"/>
    <property type="gene ID" value="CBR_g21858"/>
</dbReference>
<dbReference type="GO" id="GO:0008270">
    <property type="term" value="F:zinc ion binding"/>
    <property type="evidence" value="ECO:0007669"/>
    <property type="project" value="UniProtKB-KW"/>
</dbReference>
<dbReference type="Proteomes" id="UP000265515">
    <property type="component" value="Unassembled WGS sequence"/>
</dbReference>
<feature type="domain" description="CCHC-type" evidence="3">
    <location>
        <begin position="58"/>
        <end position="71"/>
    </location>
</feature>
<dbReference type="Gene3D" id="4.10.60.10">
    <property type="entry name" value="Zinc finger, CCHC-type"/>
    <property type="match status" value="1"/>
</dbReference>
<dbReference type="SMART" id="SM00343">
    <property type="entry name" value="ZnF_C2HC"/>
    <property type="match status" value="1"/>
</dbReference>
<dbReference type="InterPro" id="IPR036875">
    <property type="entry name" value="Znf_CCHC_sf"/>
</dbReference>
<keyword evidence="1" id="KW-0863">Zinc-finger</keyword>
<feature type="region of interest" description="Disordered" evidence="2">
    <location>
        <begin position="200"/>
        <end position="221"/>
    </location>
</feature>
<feature type="region of interest" description="Disordered" evidence="2">
    <location>
        <begin position="100"/>
        <end position="129"/>
    </location>
</feature>
<organism evidence="4 5">
    <name type="scientific">Chara braunii</name>
    <name type="common">Braun's stonewort</name>
    <dbReference type="NCBI Taxonomy" id="69332"/>
    <lineage>
        <taxon>Eukaryota</taxon>
        <taxon>Viridiplantae</taxon>
        <taxon>Streptophyta</taxon>
        <taxon>Charophyceae</taxon>
        <taxon>Charales</taxon>
        <taxon>Characeae</taxon>
        <taxon>Chara</taxon>
    </lineage>
</organism>
<gene>
    <name evidence="4" type="ORF">CBR_g21858</name>
</gene>
<dbReference type="SUPFAM" id="SSF57756">
    <property type="entry name" value="Retrovirus zinc finger-like domains"/>
    <property type="match status" value="1"/>
</dbReference>
<accession>A0A388JUM9</accession>
<evidence type="ECO:0000256" key="2">
    <source>
        <dbReference type="SAM" id="MobiDB-lite"/>
    </source>
</evidence>
<dbReference type="GO" id="GO:0003676">
    <property type="term" value="F:nucleic acid binding"/>
    <property type="evidence" value="ECO:0007669"/>
    <property type="project" value="InterPro"/>
</dbReference>
<comment type="caution">
    <text evidence="4">The sequence shown here is derived from an EMBL/GenBank/DDBJ whole genome shotgun (WGS) entry which is preliminary data.</text>
</comment>
<keyword evidence="1" id="KW-0862">Zinc</keyword>
<dbReference type="EMBL" id="BFEA01000020">
    <property type="protein sequence ID" value="GBG61516.1"/>
    <property type="molecule type" value="Genomic_DNA"/>
</dbReference>
<keyword evidence="1" id="KW-0479">Metal-binding</keyword>